<evidence type="ECO:0000256" key="5">
    <source>
        <dbReference type="RuleBase" id="RU004508"/>
    </source>
</evidence>
<dbReference type="EMBL" id="FOLQ01000014">
    <property type="protein sequence ID" value="SFE48172.1"/>
    <property type="molecule type" value="Genomic_DNA"/>
</dbReference>
<dbReference type="SUPFAM" id="SSF53383">
    <property type="entry name" value="PLP-dependent transferases"/>
    <property type="match status" value="1"/>
</dbReference>
<gene>
    <name evidence="6" type="ORF">SAMN05216167_114107</name>
</gene>
<dbReference type="AlphaFoldDB" id="A0A1I2AW93"/>
<dbReference type="Gene3D" id="3.40.640.10">
    <property type="entry name" value="Type I PLP-dependent aspartate aminotransferase-like (Major domain)"/>
    <property type="match status" value="1"/>
</dbReference>
<evidence type="ECO:0000256" key="1">
    <source>
        <dbReference type="ARBA" id="ARBA00022898"/>
    </source>
</evidence>
<protein>
    <submittedName>
        <fullName evidence="6">dTDP-4-amino-4,6-dideoxygalactose transaminase</fullName>
    </submittedName>
</protein>
<evidence type="ECO:0000256" key="2">
    <source>
        <dbReference type="ARBA" id="ARBA00037999"/>
    </source>
</evidence>
<feature type="modified residue" description="N6-(pyridoxal phosphate)lysine" evidence="4">
    <location>
        <position position="181"/>
    </location>
</feature>
<dbReference type="OrthoDB" id="9810913at2"/>
<organism evidence="6 7">
    <name type="scientific">Spirosoma endophyticum</name>
    <dbReference type="NCBI Taxonomy" id="662367"/>
    <lineage>
        <taxon>Bacteria</taxon>
        <taxon>Pseudomonadati</taxon>
        <taxon>Bacteroidota</taxon>
        <taxon>Cytophagia</taxon>
        <taxon>Cytophagales</taxon>
        <taxon>Cytophagaceae</taxon>
        <taxon>Spirosoma</taxon>
    </lineage>
</organism>
<accession>A0A1I2AW93</accession>
<dbReference type="GO" id="GO:0000271">
    <property type="term" value="P:polysaccharide biosynthetic process"/>
    <property type="evidence" value="ECO:0007669"/>
    <property type="project" value="TreeGrafter"/>
</dbReference>
<dbReference type="Proteomes" id="UP000198598">
    <property type="component" value="Unassembled WGS sequence"/>
</dbReference>
<evidence type="ECO:0000313" key="7">
    <source>
        <dbReference type="Proteomes" id="UP000198598"/>
    </source>
</evidence>
<name>A0A1I2AW93_9BACT</name>
<dbReference type="GO" id="GO:0008483">
    <property type="term" value="F:transaminase activity"/>
    <property type="evidence" value="ECO:0007669"/>
    <property type="project" value="TreeGrafter"/>
</dbReference>
<sequence length="369" mass="41477">MINVTKSYLPDLEEYTAYLKGIWDRVYLTNDGPLLRELESQLKEVLGVKHLKFCTNGTIVLQMALKALDITKEVITTPFSYVATTNALLWEGCTPIFADIRPDDYNIDPNKIEALITENTQAIMATHVYGNACQIEQIQAIAEKYKLKVIYDAAHTFGATYKGQSILSYGDLSTCSFHATKVFHTVEGGCIVTDNDELAQKLHFYRSFGHRNDDYFSIGINAKNSELHAAMGLCVLPKVPELIADRKKVFGYYNDRLDFSRITRPSLTPGVEYNYAYYPVVFDSEETLLRVVDSLKAQEITPRRYFYPSLNTLPFTITAGAGELQSCPISEDVSLRVLCLPLYPSLAEEDVDRIATIVNETVAVVNENV</sequence>
<feature type="active site" description="Proton acceptor" evidence="3">
    <location>
        <position position="181"/>
    </location>
</feature>
<dbReference type="GO" id="GO:0030170">
    <property type="term" value="F:pyridoxal phosphate binding"/>
    <property type="evidence" value="ECO:0007669"/>
    <property type="project" value="TreeGrafter"/>
</dbReference>
<evidence type="ECO:0000256" key="4">
    <source>
        <dbReference type="PIRSR" id="PIRSR000390-2"/>
    </source>
</evidence>
<keyword evidence="7" id="KW-1185">Reference proteome</keyword>
<keyword evidence="1 4" id="KW-0663">Pyridoxal phosphate</keyword>
<dbReference type="PANTHER" id="PTHR30244">
    <property type="entry name" value="TRANSAMINASE"/>
    <property type="match status" value="1"/>
</dbReference>
<proteinExistence type="inferred from homology"/>
<comment type="similarity">
    <text evidence="2 5">Belongs to the DegT/DnrJ/EryC1 family.</text>
</comment>
<dbReference type="InterPro" id="IPR015421">
    <property type="entry name" value="PyrdxlP-dep_Trfase_major"/>
</dbReference>
<evidence type="ECO:0000313" key="6">
    <source>
        <dbReference type="EMBL" id="SFE48172.1"/>
    </source>
</evidence>
<dbReference type="PANTHER" id="PTHR30244:SF9">
    <property type="entry name" value="PROTEIN RV3402C"/>
    <property type="match status" value="1"/>
</dbReference>
<dbReference type="STRING" id="662367.SAMN05216167_114107"/>
<reference evidence="6 7" key="1">
    <citation type="submission" date="2016-10" db="EMBL/GenBank/DDBJ databases">
        <authorList>
            <person name="de Groot N.N."/>
        </authorList>
    </citation>
    <scope>NUCLEOTIDE SEQUENCE [LARGE SCALE GENOMIC DNA]</scope>
    <source>
        <strain evidence="6 7">DSM 26130</strain>
    </source>
</reference>
<dbReference type="CDD" id="cd00616">
    <property type="entry name" value="AHBA_syn"/>
    <property type="match status" value="1"/>
</dbReference>
<dbReference type="Pfam" id="PF01041">
    <property type="entry name" value="DegT_DnrJ_EryC1"/>
    <property type="match status" value="1"/>
</dbReference>
<dbReference type="InterPro" id="IPR015424">
    <property type="entry name" value="PyrdxlP-dep_Trfase"/>
</dbReference>
<dbReference type="RefSeq" id="WP_093831734.1">
    <property type="nucleotide sequence ID" value="NZ_FOLQ01000014.1"/>
</dbReference>
<evidence type="ECO:0000256" key="3">
    <source>
        <dbReference type="PIRSR" id="PIRSR000390-1"/>
    </source>
</evidence>
<dbReference type="InterPro" id="IPR000653">
    <property type="entry name" value="DegT/StrS_aminotransferase"/>
</dbReference>
<dbReference type="PIRSF" id="PIRSF000390">
    <property type="entry name" value="PLP_StrS"/>
    <property type="match status" value="1"/>
</dbReference>